<dbReference type="InterPro" id="IPR020056">
    <property type="entry name" value="Rbsml_bL25/Gln-tRNA_synth_N"/>
</dbReference>
<dbReference type="AlphaFoldDB" id="A0AA35XYS2"/>
<dbReference type="InterPro" id="IPR020930">
    <property type="entry name" value="Ribosomal_uL5_bac-type"/>
</dbReference>
<dbReference type="InterPro" id="IPR020057">
    <property type="entry name" value="Ribosomal_bL25_b-dom"/>
</dbReference>
<feature type="domain" description="Large ribosomal subunit protein bL25 L25" evidence="6">
    <location>
        <begin position="8"/>
        <end position="94"/>
    </location>
</feature>
<dbReference type="Pfam" id="PF14693">
    <property type="entry name" value="Ribosomal_TL5_C"/>
    <property type="match status" value="1"/>
</dbReference>
<dbReference type="GO" id="GO:0006412">
    <property type="term" value="P:translation"/>
    <property type="evidence" value="ECO:0007669"/>
    <property type="project" value="UniProtKB-UniRule"/>
</dbReference>
<evidence type="ECO:0000313" key="8">
    <source>
        <dbReference type="EMBL" id="CAI8729002.1"/>
    </source>
</evidence>
<comment type="similarity">
    <text evidence="5">Belongs to the bacterial ribosomal protein bL25 family. CTC subfamily.</text>
</comment>
<dbReference type="NCBIfam" id="NF004612">
    <property type="entry name" value="PRK05943.1"/>
    <property type="match status" value="1"/>
</dbReference>
<dbReference type="InterPro" id="IPR001021">
    <property type="entry name" value="Ribosomal_bL25_long"/>
</dbReference>
<dbReference type="InterPro" id="IPR020055">
    <property type="entry name" value="Ribosomal_bL25_short"/>
</dbReference>
<reference evidence="8" key="1">
    <citation type="submission" date="2023-03" db="EMBL/GenBank/DDBJ databases">
        <authorList>
            <person name="Pearce D."/>
        </authorList>
    </citation>
    <scope>NUCLEOTIDE SEQUENCE</scope>
    <source>
        <strain evidence="8">Mc</strain>
    </source>
</reference>
<evidence type="ECO:0000256" key="4">
    <source>
        <dbReference type="ARBA" id="ARBA00023274"/>
    </source>
</evidence>
<comment type="subunit">
    <text evidence="5">Part of the 50S ribosomal subunit; part of the 5S rRNA/L5/L18/L25 subcomplex. Contacts the 5S rRNA. Binds to the 5S rRNA independently of L5 and L18.</text>
</comment>
<dbReference type="InterPro" id="IPR037121">
    <property type="entry name" value="Ribosomal_bL25_C"/>
</dbReference>
<evidence type="ECO:0000256" key="1">
    <source>
        <dbReference type="ARBA" id="ARBA00022730"/>
    </source>
</evidence>
<name>A0AA35XYS2_METCP</name>
<dbReference type="PANTHER" id="PTHR33284">
    <property type="entry name" value="RIBOSOMAL PROTEIN L25/GLN-TRNA SYNTHETASE, ANTI-CODON-BINDING DOMAIN-CONTAINING PROTEIN"/>
    <property type="match status" value="1"/>
</dbReference>
<keyword evidence="2 5" id="KW-0694">RNA-binding</keyword>
<evidence type="ECO:0000256" key="2">
    <source>
        <dbReference type="ARBA" id="ARBA00022884"/>
    </source>
</evidence>
<dbReference type="FunFam" id="2.40.240.10:FF:000002">
    <property type="entry name" value="50S ribosomal protein L25"/>
    <property type="match status" value="1"/>
</dbReference>
<dbReference type="NCBIfam" id="NF004128">
    <property type="entry name" value="PRK05618.1-2"/>
    <property type="match status" value="1"/>
</dbReference>
<gene>
    <name evidence="5 8" type="primary">rplY</name>
    <name evidence="5" type="synonym">ctc</name>
    <name evidence="8" type="ORF">MCNOR_0241</name>
</gene>
<dbReference type="EMBL" id="OX458332">
    <property type="protein sequence ID" value="CAI8729002.1"/>
    <property type="molecule type" value="Genomic_DNA"/>
</dbReference>
<dbReference type="HAMAP" id="MF_01334">
    <property type="entry name" value="Ribosomal_bL25_CTC"/>
    <property type="match status" value="1"/>
</dbReference>
<organism evidence="8 9">
    <name type="scientific">Methylococcus capsulatus</name>
    <dbReference type="NCBI Taxonomy" id="414"/>
    <lineage>
        <taxon>Bacteria</taxon>
        <taxon>Pseudomonadati</taxon>
        <taxon>Pseudomonadota</taxon>
        <taxon>Gammaproteobacteria</taxon>
        <taxon>Methylococcales</taxon>
        <taxon>Methylococcaceae</taxon>
        <taxon>Methylococcus</taxon>
    </lineage>
</organism>
<comment type="function">
    <text evidence="5">This is one of the proteins that binds to the 5S RNA in the ribosome where it forms part of the central protuberance.</text>
</comment>
<evidence type="ECO:0000256" key="5">
    <source>
        <dbReference type="HAMAP-Rule" id="MF_01334"/>
    </source>
</evidence>
<evidence type="ECO:0000259" key="6">
    <source>
        <dbReference type="Pfam" id="PF01386"/>
    </source>
</evidence>
<dbReference type="PANTHER" id="PTHR33284:SF1">
    <property type="entry name" value="RIBOSOMAL PROTEIN L25_GLN-TRNA SYNTHETASE, ANTI-CODON-BINDING DOMAIN-CONTAINING PROTEIN"/>
    <property type="match status" value="1"/>
</dbReference>
<dbReference type="HAMAP" id="MF_01336">
    <property type="entry name" value="Ribosomal_bL25"/>
    <property type="match status" value="1"/>
</dbReference>
<dbReference type="CDD" id="cd00495">
    <property type="entry name" value="Ribosomal_L25_TL5_CTC"/>
    <property type="match status" value="1"/>
</dbReference>
<protein>
    <recommendedName>
        <fullName evidence="5">Large ribosomal subunit protein bL25</fullName>
    </recommendedName>
    <alternativeName>
        <fullName evidence="5">General stress protein CTC</fullName>
    </alternativeName>
</protein>
<dbReference type="SUPFAM" id="SSF50715">
    <property type="entry name" value="Ribosomal protein L25-like"/>
    <property type="match status" value="1"/>
</dbReference>
<dbReference type="Gene3D" id="2.40.240.10">
    <property type="entry name" value="Ribosomal Protein L25, Chain P"/>
    <property type="match status" value="1"/>
</dbReference>
<proteinExistence type="inferred from homology"/>
<dbReference type="RefSeq" id="WP_017364369.1">
    <property type="nucleotide sequence ID" value="NZ_CP079097.1"/>
</dbReference>
<dbReference type="NCBIfam" id="NF004130">
    <property type="entry name" value="PRK05618.1-5"/>
    <property type="match status" value="1"/>
</dbReference>
<accession>A0AA35XYS2</accession>
<dbReference type="NCBIfam" id="TIGR00731">
    <property type="entry name" value="bL25_bact_ctc"/>
    <property type="match status" value="1"/>
</dbReference>
<evidence type="ECO:0000259" key="7">
    <source>
        <dbReference type="Pfam" id="PF14693"/>
    </source>
</evidence>
<evidence type="ECO:0000313" key="9">
    <source>
        <dbReference type="Proteomes" id="UP001158598"/>
    </source>
</evidence>
<dbReference type="FunFam" id="2.170.120.20:FF:000003">
    <property type="entry name" value="50S ribosomal protein L25"/>
    <property type="match status" value="1"/>
</dbReference>
<dbReference type="Pfam" id="PF01386">
    <property type="entry name" value="Ribosomal_L25p"/>
    <property type="match status" value="1"/>
</dbReference>
<sequence length="202" mass="21613">MVGSFVFEAELRHQLGKGASRRLRHAGKVPAVLYGGGGEPVSLLLDHHKVVKNLENEATYSHVLTIRFDGREESAILKAVQRHPAKPIVMHLDFQRVSAADKIRVHVPLHFINQESSVGVKKGGVVSHGMVDVEVDCLPKDLPEYIEVDLAQVDIGGIIHLSDLKLPAGVEIHALAQGVGHDLPVASVHAPRTAEGGEGGAG</sequence>
<feature type="domain" description="Large ribosomal subunit protein bL25 beta" evidence="7">
    <location>
        <begin position="102"/>
        <end position="192"/>
    </location>
</feature>
<dbReference type="Gene3D" id="2.170.120.20">
    <property type="entry name" value="Ribosomal protein L25, beta domain"/>
    <property type="match status" value="1"/>
</dbReference>
<evidence type="ECO:0000256" key="3">
    <source>
        <dbReference type="ARBA" id="ARBA00022980"/>
    </source>
</evidence>
<keyword evidence="3 5" id="KW-0689">Ribosomal protein</keyword>
<keyword evidence="4 5" id="KW-0687">Ribonucleoprotein</keyword>
<dbReference type="Proteomes" id="UP001158598">
    <property type="component" value="Chromosome"/>
</dbReference>
<dbReference type="GO" id="GO:0022625">
    <property type="term" value="C:cytosolic large ribosomal subunit"/>
    <property type="evidence" value="ECO:0007669"/>
    <property type="project" value="TreeGrafter"/>
</dbReference>
<dbReference type="InterPro" id="IPR029751">
    <property type="entry name" value="Ribosomal_L25_dom"/>
</dbReference>
<keyword evidence="1 5" id="KW-0699">rRNA-binding</keyword>
<dbReference type="GO" id="GO:0008097">
    <property type="term" value="F:5S rRNA binding"/>
    <property type="evidence" value="ECO:0007669"/>
    <property type="project" value="InterPro"/>
</dbReference>
<dbReference type="GO" id="GO:0003735">
    <property type="term" value="F:structural constituent of ribosome"/>
    <property type="evidence" value="ECO:0007669"/>
    <property type="project" value="InterPro"/>
</dbReference>
<dbReference type="InterPro" id="IPR011035">
    <property type="entry name" value="Ribosomal_bL25/Gln-tRNA_synth"/>
</dbReference>